<evidence type="ECO:0000313" key="1">
    <source>
        <dbReference type="EMBL" id="CCO13674.1"/>
    </source>
</evidence>
<sequence>MLCWGRVDVSVPARTSAHPRGSDAVQSSTARPTGIFKQVSEWSFK</sequence>
<dbReference type="OrthoDB" id="6099906at2759"/>
<dbReference type="ChiTaRS" id="AHR">
    <property type="organism name" value="human"/>
</dbReference>
<proteinExistence type="predicted"/>
<name>L0R578_HUMAN</name>
<dbReference type="AlphaFoldDB" id="L0R578"/>
<accession>L0R578</accession>
<gene>
    <name evidence="1" type="primary">AHR</name>
</gene>
<dbReference type="EMBL" id="HF547963">
    <property type="protein sequence ID" value="CCO13674.1"/>
    <property type="molecule type" value="Genomic_DNA"/>
</dbReference>
<protein>
    <submittedName>
        <fullName evidence="1">Alternative protein AHR</fullName>
    </submittedName>
</protein>
<reference evidence="1" key="1">
    <citation type="submission" date="2012-10" db="EMBL/GenBank/DDBJ databases">
        <title>Direct identification of alternative open reading frame translation products in human.</title>
        <authorList>
            <person name="Vanderperre B."/>
            <person name="Lucier J.-F."/>
            <person name="Motard J."/>
            <person name="Tremblay G."/>
            <person name="Vanderperre S."/>
            <person name="Wisztorski M."/>
            <person name="Salzet M."/>
            <person name="Boisvert F.-M."/>
            <person name="Roucou X."/>
        </authorList>
    </citation>
    <scope>NUCLEOTIDE SEQUENCE</scope>
</reference>
<organism evidence="1">
    <name type="scientific">Homo sapiens</name>
    <name type="common">Human</name>
    <dbReference type="NCBI Taxonomy" id="9606"/>
    <lineage>
        <taxon>Eukaryota</taxon>
        <taxon>Metazoa</taxon>
        <taxon>Chordata</taxon>
        <taxon>Craniata</taxon>
        <taxon>Vertebrata</taxon>
        <taxon>Euteleostomi</taxon>
        <taxon>Mammalia</taxon>
        <taxon>Eutheria</taxon>
        <taxon>Euarchontoglires</taxon>
        <taxon>Primates</taxon>
        <taxon>Haplorrhini</taxon>
        <taxon>Catarrhini</taxon>
        <taxon>Hominidae</taxon>
        <taxon>Homo</taxon>
    </lineage>
</organism>